<dbReference type="Gene3D" id="1.10.10.10">
    <property type="entry name" value="Winged helix-like DNA-binding domain superfamily/Winged helix DNA-binding domain"/>
    <property type="match status" value="1"/>
</dbReference>
<evidence type="ECO:0000259" key="5">
    <source>
        <dbReference type="PROSITE" id="PS50995"/>
    </source>
</evidence>
<evidence type="ECO:0000256" key="2">
    <source>
        <dbReference type="ARBA" id="ARBA00023125"/>
    </source>
</evidence>
<feature type="compositionally biased region" description="Low complexity" evidence="4">
    <location>
        <begin position="195"/>
        <end position="206"/>
    </location>
</feature>
<keyword evidence="1" id="KW-0805">Transcription regulation</keyword>
<dbReference type="PROSITE" id="PS50995">
    <property type="entry name" value="HTH_MARR_2"/>
    <property type="match status" value="1"/>
</dbReference>
<feature type="region of interest" description="Disordered" evidence="4">
    <location>
        <begin position="195"/>
        <end position="214"/>
    </location>
</feature>
<dbReference type="SUPFAM" id="SSF46785">
    <property type="entry name" value="Winged helix' DNA-binding domain"/>
    <property type="match status" value="1"/>
</dbReference>
<keyword evidence="7" id="KW-1185">Reference proteome</keyword>
<dbReference type="EMBL" id="CP036455">
    <property type="protein sequence ID" value="QBI52883.1"/>
    <property type="molecule type" value="Genomic_DNA"/>
</dbReference>
<keyword evidence="2" id="KW-0238">DNA-binding</keyword>
<dbReference type="GO" id="GO:0003677">
    <property type="term" value="F:DNA binding"/>
    <property type="evidence" value="ECO:0007669"/>
    <property type="project" value="UniProtKB-KW"/>
</dbReference>
<dbReference type="InterPro" id="IPR000835">
    <property type="entry name" value="HTH_MarR-typ"/>
</dbReference>
<evidence type="ECO:0000256" key="3">
    <source>
        <dbReference type="ARBA" id="ARBA00023163"/>
    </source>
</evidence>
<evidence type="ECO:0000313" key="6">
    <source>
        <dbReference type="EMBL" id="QBI52883.1"/>
    </source>
</evidence>
<gene>
    <name evidence="6" type="primary">mhqR1</name>
    <name evidence="6" type="ORF">EKD16_05385</name>
</gene>
<dbReference type="InterPro" id="IPR036390">
    <property type="entry name" value="WH_DNA-bd_sf"/>
</dbReference>
<dbReference type="InterPro" id="IPR036388">
    <property type="entry name" value="WH-like_DNA-bd_sf"/>
</dbReference>
<proteinExistence type="predicted"/>
<dbReference type="InterPro" id="IPR039422">
    <property type="entry name" value="MarR/SlyA-like"/>
</dbReference>
<reference evidence="6 7" key="1">
    <citation type="submission" date="2019-02" db="EMBL/GenBank/DDBJ databases">
        <authorList>
            <person name="Khodamoradi S."/>
            <person name="Hahnke R.L."/>
            <person name="Kaempfer P."/>
            <person name="Schumann P."/>
            <person name="Rohde M."/>
            <person name="Steinert M."/>
            <person name="Luzhetskyy A."/>
            <person name="Wink J."/>
            <person name="Ruckert C."/>
        </authorList>
    </citation>
    <scope>NUCLEOTIDE SEQUENCE [LARGE SCALE GENOMIC DNA]</scope>
    <source>
        <strain evidence="6 7">M2</strain>
    </source>
</reference>
<evidence type="ECO:0000256" key="4">
    <source>
        <dbReference type="SAM" id="MobiDB-lite"/>
    </source>
</evidence>
<evidence type="ECO:0000256" key="1">
    <source>
        <dbReference type="ARBA" id="ARBA00023015"/>
    </source>
</evidence>
<dbReference type="SMART" id="SM00347">
    <property type="entry name" value="HTH_MARR"/>
    <property type="match status" value="1"/>
</dbReference>
<feature type="domain" description="HTH marR-type" evidence="5">
    <location>
        <begin position="53"/>
        <end position="186"/>
    </location>
</feature>
<dbReference type="Proteomes" id="UP000292235">
    <property type="component" value="Chromosome"/>
</dbReference>
<dbReference type="GO" id="GO:0006950">
    <property type="term" value="P:response to stress"/>
    <property type="evidence" value="ECO:0007669"/>
    <property type="project" value="TreeGrafter"/>
</dbReference>
<dbReference type="InterPro" id="IPR023187">
    <property type="entry name" value="Tscrpt_reg_MarR-type_CS"/>
</dbReference>
<protein>
    <submittedName>
        <fullName evidence="6">HTH-type transcriptional regulator MhqR</fullName>
    </submittedName>
</protein>
<sequence length="214" mass="23511">MEAVSPENGAFPVECRMGPGRYSVGVGNPLNLPFDPIGRAHDNWTRRWGANPSMAAVTSIMRAQQILIGQLDAALKPYELTFARYEALVLLTFSSTGELPLGKIGERLMVHPTSVTNTIDRLERQGFVYRKPNPSDGRGTLAEITDSGREVVEQATRDLVAMDFGLDCYSDEEAWRIHEIFAKLRVEFGDFPAAELPGEEAAAERPSTGETGAR</sequence>
<dbReference type="PROSITE" id="PS01117">
    <property type="entry name" value="HTH_MARR_1"/>
    <property type="match status" value="1"/>
</dbReference>
<dbReference type="GO" id="GO:0003700">
    <property type="term" value="F:DNA-binding transcription factor activity"/>
    <property type="evidence" value="ECO:0007669"/>
    <property type="project" value="InterPro"/>
</dbReference>
<accession>A0A4P6PXR5</accession>
<evidence type="ECO:0000313" key="7">
    <source>
        <dbReference type="Proteomes" id="UP000292235"/>
    </source>
</evidence>
<name>A0A4P6PXR5_9ACTN</name>
<dbReference type="PANTHER" id="PTHR33164:SF101">
    <property type="entry name" value="TRANSCRIPTIONAL REPRESSOR MPRA"/>
    <property type="match status" value="1"/>
</dbReference>
<dbReference type="Pfam" id="PF01047">
    <property type="entry name" value="MarR"/>
    <property type="match status" value="1"/>
</dbReference>
<organism evidence="6 7">
    <name type="scientific">Streptomonospora litoralis</name>
    <dbReference type="NCBI Taxonomy" id="2498135"/>
    <lineage>
        <taxon>Bacteria</taxon>
        <taxon>Bacillati</taxon>
        <taxon>Actinomycetota</taxon>
        <taxon>Actinomycetes</taxon>
        <taxon>Streptosporangiales</taxon>
        <taxon>Nocardiopsidaceae</taxon>
        <taxon>Streptomonospora</taxon>
    </lineage>
</organism>
<keyword evidence="3" id="KW-0804">Transcription</keyword>
<dbReference type="PANTHER" id="PTHR33164">
    <property type="entry name" value="TRANSCRIPTIONAL REGULATOR, MARR FAMILY"/>
    <property type="match status" value="1"/>
</dbReference>
<dbReference type="AlphaFoldDB" id="A0A4P6PXR5"/>
<dbReference type="KEGG" id="strr:EKD16_05385"/>